<evidence type="ECO:0000256" key="6">
    <source>
        <dbReference type="ARBA" id="ARBA00022842"/>
    </source>
</evidence>
<evidence type="ECO:0000259" key="11">
    <source>
        <dbReference type="PROSITE" id="PS52039"/>
    </source>
</evidence>
<dbReference type="GO" id="GO:0046872">
    <property type="term" value="F:metal ion binding"/>
    <property type="evidence" value="ECO:0007669"/>
    <property type="project" value="UniProtKB-KW"/>
</dbReference>
<feature type="site" description="Interaction with DNA" evidence="10">
    <location>
        <position position="217"/>
    </location>
</feature>
<evidence type="ECO:0000313" key="12">
    <source>
        <dbReference type="EMBL" id="ABN70362.1"/>
    </source>
</evidence>
<dbReference type="InterPro" id="IPR013497">
    <property type="entry name" value="Topo_IA_cen"/>
</dbReference>
<dbReference type="HAMAP" id="MF_00952">
    <property type="entry name" value="Topoisom_1_prok"/>
    <property type="match status" value="1"/>
</dbReference>
<dbReference type="GO" id="GO:0006265">
    <property type="term" value="P:DNA topological change"/>
    <property type="evidence" value="ECO:0007669"/>
    <property type="project" value="UniProtKB-UniRule"/>
</dbReference>
<evidence type="ECO:0000256" key="7">
    <source>
        <dbReference type="ARBA" id="ARBA00023029"/>
    </source>
</evidence>
<dbReference type="InterPro" id="IPR000380">
    <property type="entry name" value="Topo_IA"/>
</dbReference>
<evidence type="ECO:0000256" key="9">
    <source>
        <dbReference type="ARBA" id="ARBA00023235"/>
    </source>
</evidence>
<dbReference type="GO" id="GO:0006310">
    <property type="term" value="P:DNA recombination"/>
    <property type="evidence" value="ECO:0007669"/>
    <property type="project" value="TreeGrafter"/>
</dbReference>
<dbReference type="Gene3D" id="1.10.290.10">
    <property type="entry name" value="Topoisomerase I, domain 4"/>
    <property type="match status" value="1"/>
</dbReference>
<accession>A3DP02</accession>
<comment type="function">
    <text evidence="10">Releases the supercoiling and torsional tension of DNA, which is introduced during the DNA replication and transcription, by transiently cleaving and rejoining one strand of the DNA duplex. Introduces a single-strand break via transesterification at a target site in duplex DNA. The scissile phosphodiester is attacked by the catalytic tyrosine of the enzyme, resulting in the formation of a DNA-(5'-phosphotyrosyl)-enzyme intermediate and the expulsion of a 3'-OH DNA strand. The free DNA strand then undergoes passage around the unbroken strand, thus removing DNA supercoils. Finally, in the religation step, the DNA 3'-OH attacks the covalent intermediate to expel the active-site tyrosine and restore the DNA phosphodiester backbone.</text>
</comment>
<dbReference type="InterPro" id="IPR013824">
    <property type="entry name" value="Topo_IA_cen_sub1"/>
</dbReference>
<feature type="region of interest" description="Interaction with DNA" evidence="10">
    <location>
        <begin position="243"/>
        <end position="248"/>
    </location>
</feature>
<keyword evidence="5" id="KW-0862">Zinc</keyword>
<dbReference type="HOGENOM" id="CLU_002929_5_2_2"/>
<keyword evidence="4" id="KW-0479">Metal-binding</keyword>
<dbReference type="SMART" id="SM00436">
    <property type="entry name" value="TOP1Bc"/>
    <property type="match status" value="1"/>
</dbReference>
<dbReference type="InterPro" id="IPR003602">
    <property type="entry name" value="Topo_IA_DNA-bd_dom"/>
</dbReference>
<dbReference type="KEGG" id="smr:Smar_1271"/>
<name>A3DP02_STAMF</name>
<dbReference type="GO" id="GO:0003677">
    <property type="term" value="F:DNA binding"/>
    <property type="evidence" value="ECO:0007669"/>
    <property type="project" value="UniProtKB-KW"/>
</dbReference>
<evidence type="ECO:0000256" key="5">
    <source>
        <dbReference type="ARBA" id="ARBA00022833"/>
    </source>
</evidence>
<dbReference type="PANTHER" id="PTHR11390:SF26">
    <property type="entry name" value="DNA TOPOISOMERASE 1"/>
    <property type="match status" value="1"/>
</dbReference>
<keyword evidence="8 10" id="KW-0238">DNA-binding</keyword>
<evidence type="ECO:0000256" key="3">
    <source>
        <dbReference type="ARBA" id="ARBA00009446"/>
    </source>
</evidence>
<evidence type="ECO:0000256" key="8">
    <source>
        <dbReference type="ARBA" id="ARBA00023125"/>
    </source>
</evidence>
<dbReference type="Pfam" id="PF01751">
    <property type="entry name" value="Toprim"/>
    <property type="match status" value="1"/>
</dbReference>
<comment type="similarity">
    <text evidence="3 10">Belongs to the type IA topoisomerase family.</text>
</comment>
<dbReference type="InterPro" id="IPR023406">
    <property type="entry name" value="Topo_IA_AS"/>
</dbReference>
<dbReference type="NCBIfam" id="TIGR01057">
    <property type="entry name" value="topA_arch"/>
    <property type="match status" value="1"/>
</dbReference>
<dbReference type="PROSITE" id="PS52039">
    <property type="entry name" value="TOPO_IA_2"/>
    <property type="match status" value="1"/>
</dbReference>
<dbReference type="SMART" id="SM00493">
    <property type="entry name" value="TOPRIM"/>
    <property type="match status" value="1"/>
</dbReference>
<dbReference type="NCBIfam" id="NF004438">
    <property type="entry name" value="PRK05776.1"/>
    <property type="match status" value="1"/>
</dbReference>
<dbReference type="EC" id="5.6.2.1" evidence="10"/>
<dbReference type="CDD" id="cd00186">
    <property type="entry name" value="TOP1Ac"/>
    <property type="match status" value="1"/>
</dbReference>
<evidence type="ECO:0000256" key="1">
    <source>
        <dbReference type="ARBA" id="ARBA00000213"/>
    </source>
</evidence>
<dbReference type="Pfam" id="PF01131">
    <property type="entry name" value="Topoisom_bac"/>
    <property type="match status" value="1"/>
</dbReference>
<comment type="caution">
    <text evidence="10">Lacks conserved residue(s) required for the propagation of feature annotation.</text>
</comment>
<dbReference type="InterPro" id="IPR028612">
    <property type="entry name" value="Topoisom_1_IA"/>
</dbReference>
<dbReference type="InterPro" id="IPR003601">
    <property type="entry name" value="Topo_IA_2"/>
</dbReference>
<evidence type="ECO:0000256" key="2">
    <source>
        <dbReference type="ARBA" id="ARBA00001946"/>
    </source>
</evidence>
<dbReference type="SUPFAM" id="SSF56712">
    <property type="entry name" value="Prokaryotic type I DNA topoisomerase"/>
    <property type="match status" value="1"/>
</dbReference>
<dbReference type="SMART" id="SM00437">
    <property type="entry name" value="TOP1Ac"/>
    <property type="match status" value="1"/>
</dbReference>
<dbReference type="Gene3D" id="1.10.460.10">
    <property type="entry name" value="Topoisomerase I, domain 2"/>
    <property type="match status" value="1"/>
</dbReference>
<dbReference type="InterPro" id="IPR005739">
    <property type="entry name" value="TopoI_arch"/>
</dbReference>
<dbReference type="EMBL" id="CP000575">
    <property type="protein sequence ID" value="ABN70362.1"/>
    <property type="molecule type" value="Genomic_DNA"/>
</dbReference>
<reference evidence="13" key="1">
    <citation type="journal article" date="2009" name="BMC Genomics">
        <title>The complete genome sequence of Staphylothermus marinus reveals differences in sulfur metabolism among heterotrophic Crenarchaeota.</title>
        <authorList>
            <person name="Anderson I.J."/>
            <person name="Dharmarajan L."/>
            <person name="Rodriguez J."/>
            <person name="Hooper S."/>
            <person name="Porat I."/>
            <person name="Ulrich L.E."/>
            <person name="Elkins J.G."/>
            <person name="Mavromatis K."/>
            <person name="Sun H."/>
            <person name="Land M."/>
            <person name="Lapidus A."/>
            <person name="Lucas S."/>
            <person name="Barry K."/>
            <person name="Huber H."/>
            <person name="Zhulin I.B."/>
            <person name="Whitman W.B."/>
            <person name="Mukhopadhyay B."/>
            <person name="Woese C."/>
            <person name="Bristow J."/>
            <person name="Kyrpides N."/>
        </authorList>
    </citation>
    <scope>NUCLEOTIDE SEQUENCE [LARGE SCALE GENOMIC DNA]</scope>
    <source>
        <strain evidence="13">ATCC 43588 / DSM 3639 / JCM 9404 / F1</strain>
    </source>
</reference>
<comment type="cofactor">
    <cofactor evidence="2">
        <name>Mg(2+)</name>
        <dbReference type="ChEBI" id="CHEBI:18420"/>
    </cofactor>
</comment>
<evidence type="ECO:0000313" key="13">
    <source>
        <dbReference type="Proteomes" id="UP000000254"/>
    </source>
</evidence>
<proteinExistence type="inferred from homology"/>
<dbReference type="AlphaFoldDB" id="A3DP02"/>
<evidence type="ECO:0000256" key="4">
    <source>
        <dbReference type="ARBA" id="ARBA00022723"/>
    </source>
</evidence>
<keyword evidence="7 10" id="KW-0799">Topoisomerase</keyword>
<dbReference type="Gene3D" id="3.40.50.140">
    <property type="match status" value="1"/>
</dbReference>
<dbReference type="InterPro" id="IPR013825">
    <property type="entry name" value="Topo_IA_cen_sub2"/>
</dbReference>
<keyword evidence="13" id="KW-1185">Reference proteome</keyword>
<dbReference type="FunFam" id="1.10.290.10:FF:000003">
    <property type="entry name" value="DNA topoisomerase"/>
    <property type="match status" value="1"/>
</dbReference>
<comment type="catalytic activity">
    <reaction evidence="1 10">
        <text>ATP-independent breakage of single-stranded DNA, followed by passage and rejoining.</text>
        <dbReference type="EC" id="5.6.2.1"/>
    </reaction>
</comment>
<dbReference type="RefSeq" id="WP_011839553.1">
    <property type="nucleotide sequence ID" value="NC_009033.1"/>
</dbReference>
<dbReference type="PROSITE" id="PS00396">
    <property type="entry name" value="TOPO_IA_1"/>
    <property type="match status" value="1"/>
</dbReference>
<evidence type="ECO:0000256" key="10">
    <source>
        <dbReference type="HAMAP-Rule" id="MF_00952"/>
    </source>
</evidence>
<dbReference type="GeneID" id="4907333"/>
<feature type="domain" description="Topo IA-type catalytic" evidence="11">
    <location>
        <begin position="203"/>
        <end position="625"/>
    </location>
</feature>
<reference evidence="12 13" key="2">
    <citation type="journal article" date="2009" name="Stand. Genomic Sci.">
        <title>Complete genome sequence of Staphylothermus marinus Stetter and Fiala 1986 type strain F1.</title>
        <authorList>
            <person name="Anderson I.J."/>
            <person name="Sun H."/>
            <person name="Lapidus A."/>
            <person name="Copeland A."/>
            <person name="Glavina Del Rio T."/>
            <person name="Tice H."/>
            <person name="Dalin E."/>
            <person name="Lucas S."/>
            <person name="Barry K."/>
            <person name="Land M."/>
            <person name="Richardson P."/>
            <person name="Huber H."/>
            <person name="Kyrpides N.C."/>
        </authorList>
    </citation>
    <scope>NUCLEOTIDE SEQUENCE [LARGE SCALE GENOMIC DNA]</scope>
    <source>
        <strain evidence="13">ATCC 43588 / DSM 3639 / JCM 9404 / F1</strain>
    </source>
</reference>
<dbReference type="GO" id="GO:0003917">
    <property type="term" value="F:DNA topoisomerase type I (single strand cut, ATP-independent) activity"/>
    <property type="evidence" value="ECO:0007669"/>
    <property type="project" value="UniProtKB-UniRule"/>
</dbReference>
<organism evidence="12 13">
    <name type="scientific">Staphylothermus marinus (strain ATCC 43588 / DSM 3639 / JCM 9404 / F1)</name>
    <dbReference type="NCBI Taxonomy" id="399550"/>
    <lineage>
        <taxon>Archaea</taxon>
        <taxon>Thermoproteota</taxon>
        <taxon>Thermoprotei</taxon>
        <taxon>Desulfurococcales</taxon>
        <taxon>Desulfurococcaceae</taxon>
        <taxon>Staphylothermus</taxon>
    </lineage>
</organism>
<feature type="site" description="Interaction with DNA" evidence="10">
    <location>
        <position position="557"/>
    </location>
</feature>
<dbReference type="InterPro" id="IPR006171">
    <property type="entry name" value="TOPRIM_dom"/>
</dbReference>
<dbReference type="InterPro" id="IPR023405">
    <property type="entry name" value="Topo_IA_core_domain"/>
</dbReference>
<feature type="active site" description="O-(5'-phospho-DNA)-tyrosine intermediate" evidence="10">
    <location>
        <position position="365"/>
    </location>
</feature>
<dbReference type="STRING" id="399550.Smar_1271"/>
<feature type="site" description="Interaction with DNA" evidence="10">
    <location>
        <position position="213"/>
    </location>
</feature>
<dbReference type="PRINTS" id="PR00417">
    <property type="entry name" value="PRTPISMRASEI"/>
</dbReference>
<protein>
    <recommendedName>
        <fullName evidence="10">DNA topoisomerase 1</fullName>
        <ecNumber evidence="10">5.6.2.1</ecNumber>
    </recommendedName>
    <alternativeName>
        <fullName evidence="10">DNA topoisomerase I</fullName>
    </alternativeName>
</protein>
<feature type="site" description="Interaction with DNA" evidence="10">
    <location>
        <position position="367"/>
    </location>
</feature>
<comment type="subunit">
    <text evidence="10">Monomer.</text>
</comment>
<dbReference type="Proteomes" id="UP000000254">
    <property type="component" value="Chromosome"/>
</dbReference>
<dbReference type="GO" id="GO:0006281">
    <property type="term" value="P:DNA repair"/>
    <property type="evidence" value="ECO:0007669"/>
    <property type="project" value="TreeGrafter"/>
</dbReference>
<dbReference type="InterPro" id="IPR013826">
    <property type="entry name" value="Topo_IA_cen_sub3"/>
</dbReference>
<keyword evidence="6" id="KW-0460">Magnesium</keyword>
<dbReference type="PANTHER" id="PTHR11390">
    <property type="entry name" value="PROKARYOTIC DNA TOPOISOMERASE"/>
    <property type="match status" value="1"/>
</dbReference>
<feature type="site" description="Interaction with DNA" evidence="10">
    <location>
        <position position="104"/>
    </location>
</feature>
<dbReference type="eggNOG" id="arCOG01527">
    <property type="taxonomic scope" value="Archaea"/>
</dbReference>
<dbReference type="Gene3D" id="2.70.20.10">
    <property type="entry name" value="Topoisomerase I, domain 3"/>
    <property type="match status" value="1"/>
</dbReference>
<dbReference type="OrthoDB" id="30963at2157"/>
<sequence length="723" mass="83947">MGDKAKKSIIDYILSYSEKQKKKPVKTKEKTSSKKAIEKTEIQITHNIWDLIGKIVVIAEKPKAANKIALALSRNPIRKSMYGIPYYLIKNRHSSIIVASAAGHLYGLHTDQYGYPVFKYEWKPLYQIDPKAKHTEKFIMVLSKLCSNADYYVNACDYDIEGSVIGYLIIYFHGDLEKSLRAKFSSLTIEELRESFRKLTSLDWEMIEAGLCRHELDWIWGINISRALMSSVKIASGKRVILSAGRVQTPTLRYVVEKDIERRLFIPLPQYSLSINIFKNNYEIHVEYKGKSVETKKNAKEIIDEIKRTGYLIVKKYEEKIYTLNPPPAFNLGDLQEEAARIYGFSPYKTQSIAEKLYLDALISYPRTNSQKLPPTLNYKAIMNKLSRINNYKELVSNLLVETKGVLKPVQGSKDDPAHPAIYPTGVKPKDLGKDEWKIYDLIVRRFLAAFASKARISHRIVYLEYPKDPSMVFQASGQKILDLGWLRYYPFSKPEERFLPKFQYGEKVKIVKASIRKTYTKPPEKINKIKILRWMENVGIGTEATRARIIEILFSRYYLRSVGGRVEATDLGLGIIEVLMEYFPEITSVSLTRHFEEEMEKIRLGVKRREEVVKDAKNTLIKLIVSFDKKKYQIGKTLSYRLGYITPINKCILCNREAYKNNLCKYHYRALNTVIKTYDEWKRREGVDWNKYLSSIKKLKSTGKWIVEVIQNFEKIKYSPSE</sequence>
<gene>
    <name evidence="10" type="primary">topA</name>
    <name evidence="12" type="ordered locus">Smar_1271</name>
</gene>
<keyword evidence="9 10" id="KW-0413">Isomerase</keyword>